<sequence>MADQGIEKVIVGKPLNIYYFTGIMINPYERFVALLLDSKDDHCSMILPSLEKEIASVKGIPEILHRDDEDPVLKLLEALEGCNTLGVEMDYFSMKLGGQFNEQLPNMKLIDASKLIGNLRIYKDQEEIEKIHQAARYGDQALDETRDLIRAGRSEKDIQFALFHAMSAKPGVVTDSYVIQVLGGERTANPHGFCADYVFQKGDAVALDYGVYYDRYWSDYCRTFFIGKPHPRLETIYKIVLEAQLAAIEQVRPGIPIKKVDLAARQIIEKAGFGEFFIHRTGHGIGLDIHEYPKVHQQNEDILEEGMVFTIEPGIYLPQFGGVRIEDDVVVTKNGVQVLNSYPKDYHSMILA</sequence>
<evidence type="ECO:0000256" key="2">
    <source>
        <dbReference type="ARBA" id="ARBA00022723"/>
    </source>
</evidence>
<dbReference type="PANTHER" id="PTHR46112">
    <property type="entry name" value="AMINOPEPTIDASE"/>
    <property type="match status" value="1"/>
</dbReference>
<keyword evidence="4" id="KW-0464">Manganese</keyword>
<reference evidence="7 8" key="1">
    <citation type="submission" date="2016-10" db="EMBL/GenBank/DDBJ databases">
        <title>Complete Genome Sequence of Peptococcaceae strain DCMF.</title>
        <authorList>
            <person name="Edwards R.J."/>
            <person name="Holland S.I."/>
            <person name="Deshpande N.P."/>
            <person name="Wong Y.K."/>
            <person name="Ertan H."/>
            <person name="Manefield M."/>
            <person name="Russell T.L."/>
            <person name="Lee M.J."/>
        </authorList>
    </citation>
    <scope>NUCLEOTIDE SEQUENCE [LARGE SCALE GENOMIC DNA]</scope>
    <source>
        <strain evidence="7 8">DCMF</strain>
    </source>
</reference>
<dbReference type="AlphaFoldDB" id="A0A3G1L2Q1"/>
<evidence type="ECO:0000256" key="3">
    <source>
        <dbReference type="ARBA" id="ARBA00022801"/>
    </source>
</evidence>
<evidence type="ECO:0000313" key="7">
    <source>
        <dbReference type="EMBL" id="ATW28940.1"/>
    </source>
</evidence>
<dbReference type="Pfam" id="PF00557">
    <property type="entry name" value="Peptidase_M24"/>
    <property type="match status" value="1"/>
</dbReference>
<dbReference type="InterPro" id="IPR000994">
    <property type="entry name" value="Pept_M24"/>
</dbReference>
<dbReference type="Proteomes" id="UP000323521">
    <property type="component" value="Chromosome"/>
</dbReference>
<keyword evidence="8" id="KW-1185">Reference proteome</keyword>
<proteinExistence type="inferred from homology"/>
<evidence type="ECO:0000259" key="5">
    <source>
        <dbReference type="Pfam" id="PF00557"/>
    </source>
</evidence>
<evidence type="ECO:0000256" key="1">
    <source>
        <dbReference type="ARBA" id="ARBA00008766"/>
    </source>
</evidence>
<dbReference type="KEGG" id="fwa:DCMF_26965"/>
<evidence type="ECO:0008006" key="9">
    <source>
        <dbReference type="Google" id="ProtNLM"/>
    </source>
</evidence>
<dbReference type="CDD" id="cd01092">
    <property type="entry name" value="APP-like"/>
    <property type="match status" value="1"/>
</dbReference>
<dbReference type="InterPro" id="IPR001131">
    <property type="entry name" value="Peptidase_M24B_aminopep-P_CS"/>
</dbReference>
<dbReference type="InterPro" id="IPR036005">
    <property type="entry name" value="Creatinase/aminopeptidase-like"/>
</dbReference>
<dbReference type="InterPro" id="IPR029149">
    <property type="entry name" value="Creatin/AminoP/Spt16_N"/>
</dbReference>
<gene>
    <name evidence="7" type="ORF">DCMF_26965</name>
</gene>
<dbReference type="PROSITE" id="PS00491">
    <property type="entry name" value="PROLINE_PEPTIDASE"/>
    <property type="match status" value="1"/>
</dbReference>
<dbReference type="PANTHER" id="PTHR46112:SF10">
    <property type="entry name" value="DIPEPTIDASE YKVY-RELATED"/>
    <property type="match status" value="1"/>
</dbReference>
<dbReference type="InterPro" id="IPR000587">
    <property type="entry name" value="Creatinase_N"/>
</dbReference>
<dbReference type="Gene3D" id="3.90.230.10">
    <property type="entry name" value="Creatinase/methionine aminopeptidase superfamily"/>
    <property type="match status" value="1"/>
</dbReference>
<dbReference type="GO" id="GO:0046872">
    <property type="term" value="F:metal ion binding"/>
    <property type="evidence" value="ECO:0007669"/>
    <property type="project" value="UniProtKB-KW"/>
</dbReference>
<keyword evidence="3" id="KW-0378">Hydrolase</keyword>
<organism evidence="7 8">
    <name type="scientific">Formimonas warabiya</name>
    <dbReference type="NCBI Taxonomy" id="1761012"/>
    <lineage>
        <taxon>Bacteria</taxon>
        <taxon>Bacillati</taxon>
        <taxon>Bacillota</taxon>
        <taxon>Clostridia</taxon>
        <taxon>Eubacteriales</taxon>
        <taxon>Peptococcaceae</taxon>
        <taxon>Candidatus Formimonas</taxon>
    </lineage>
</organism>
<protein>
    <recommendedName>
        <fullName evidence="9">Aminopeptidase P family protein</fullName>
    </recommendedName>
</protein>
<name>A0A3G1L2Q1_FORW1</name>
<dbReference type="EMBL" id="CP017634">
    <property type="protein sequence ID" value="ATW28940.1"/>
    <property type="molecule type" value="Genomic_DNA"/>
</dbReference>
<evidence type="ECO:0000313" key="8">
    <source>
        <dbReference type="Proteomes" id="UP000323521"/>
    </source>
</evidence>
<dbReference type="InterPro" id="IPR050659">
    <property type="entry name" value="Peptidase_M24B"/>
</dbReference>
<feature type="domain" description="Peptidase M24" evidence="5">
    <location>
        <begin position="129"/>
        <end position="333"/>
    </location>
</feature>
<dbReference type="Pfam" id="PF01321">
    <property type="entry name" value="Creatinase_N"/>
    <property type="match status" value="1"/>
</dbReference>
<accession>A0A3G1L2Q1</accession>
<comment type="similarity">
    <text evidence="1">Belongs to the peptidase M24B family.</text>
</comment>
<evidence type="ECO:0000259" key="6">
    <source>
        <dbReference type="Pfam" id="PF01321"/>
    </source>
</evidence>
<dbReference type="GO" id="GO:0004177">
    <property type="term" value="F:aminopeptidase activity"/>
    <property type="evidence" value="ECO:0007669"/>
    <property type="project" value="UniProtKB-ARBA"/>
</dbReference>
<dbReference type="GO" id="GO:0008235">
    <property type="term" value="F:metalloexopeptidase activity"/>
    <property type="evidence" value="ECO:0007669"/>
    <property type="project" value="UniProtKB-ARBA"/>
</dbReference>
<dbReference type="InterPro" id="IPR001714">
    <property type="entry name" value="Pept_M24_MAP"/>
</dbReference>
<feature type="domain" description="Creatinase N-terminal" evidence="6">
    <location>
        <begin position="1"/>
        <end position="121"/>
    </location>
</feature>
<dbReference type="PRINTS" id="PR00599">
    <property type="entry name" value="MAPEPTIDASE"/>
</dbReference>
<evidence type="ECO:0000256" key="4">
    <source>
        <dbReference type="ARBA" id="ARBA00023211"/>
    </source>
</evidence>
<keyword evidence="2" id="KW-0479">Metal-binding</keyword>
<dbReference type="SUPFAM" id="SSF53092">
    <property type="entry name" value="Creatinase/prolidase N-terminal domain"/>
    <property type="match status" value="1"/>
</dbReference>
<dbReference type="SUPFAM" id="SSF55920">
    <property type="entry name" value="Creatinase/aminopeptidase"/>
    <property type="match status" value="1"/>
</dbReference>
<dbReference type="Gene3D" id="3.40.350.10">
    <property type="entry name" value="Creatinase/prolidase N-terminal domain"/>
    <property type="match status" value="1"/>
</dbReference>